<evidence type="ECO:0000313" key="2">
    <source>
        <dbReference type="Proteomes" id="UP001321486"/>
    </source>
</evidence>
<keyword evidence="2" id="KW-1185">Reference proteome</keyword>
<reference evidence="2" key="1">
    <citation type="journal article" date="2019" name="Int. J. Syst. Evol. Microbiol.">
        <title>The Global Catalogue of Microorganisms (GCM) 10K type strain sequencing project: providing services to taxonomists for standard genome sequencing and annotation.</title>
        <authorList>
            <consortium name="The Broad Institute Genomics Platform"/>
            <consortium name="The Broad Institute Genome Sequencing Center for Infectious Disease"/>
            <person name="Wu L."/>
            <person name="Ma J."/>
        </authorList>
    </citation>
    <scope>NUCLEOTIDE SEQUENCE [LARGE SCALE GENOMIC DNA]</scope>
    <source>
        <strain evidence="2">NBRC 108728</strain>
    </source>
</reference>
<protein>
    <submittedName>
        <fullName evidence="1">Uncharacterized protein</fullName>
    </submittedName>
</protein>
<dbReference type="Proteomes" id="UP001321486">
    <property type="component" value="Plasmid pNBRC108728a"/>
</dbReference>
<dbReference type="EMBL" id="AP027733">
    <property type="protein sequence ID" value="BDZ52426.1"/>
    <property type="molecule type" value="Genomic_DNA"/>
</dbReference>
<evidence type="ECO:0000313" key="1">
    <source>
        <dbReference type="EMBL" id="BDZ52426.1"/>
    </source>
</evidence>
<proteinExistence type="predicted"/>
<geneLocation type="plasmid" evidence="1 2">
    <name>pNBRC108728a</name>
</geneLocation>
<sequence length="61" mass="6644">MSCAHLSGGCERRLPDGLVSSVLVAPYRVVTFLGCRLPHSCTHGQSRRGWGDVVLSWDGYP</sequence>
<organism evidence="1 2">
    <name type="scientific">Frondihabitans sucicola</name>
    <dbReference type="NCBI Taxonomy" id="1268041"/>
    <lineage>
        <taxon>Bacteria</taxon>
        <taxon>Bacillati</taxon>
        <taxon>Actinomycetota</taxon>
        <taxon>Actinomycetes</taxon>
        <taxon>Micrococcales</taxon>
        <taxon>Microbacteriaceae</taxon>
        <taxon>Frondihabitans</taxon>
    </lineage>
</organism>
<accession>A0ABN6Y8W0</accession>
<name>A0ABN6Y8W0_9MICO</name>
<gene>
    <name evidence="1" type="ORF">GCM10025867_46670</name>
</gene>
<keyword evidence="1" id="KW-0614">Plasmid</keyword>